<dbReference type="CDD" id="cd00093">
    <property type="entry name" value="HTH_XRE"/>
    <property type="match status" value="1"/>
</dbReference>
<dbReference type="InterPro" id="IPR001387">
    <property type="entry name" value="Cro/C1-type_HTH"/>
</dbReference>
<protein>
    <submittedName>
        <fullName evidence="3">Helix-turn-helix transcriptional regulator</fullName>
    </submittedName>
</protein>
<reference evidence="3" key="1">
    <citation type="submission" date="2024-06" db="EMBL/GenBank/DDBJ databases">
        <title>Complete genome of Salinicola endophyticus HNIBRBA4755.</title>
        <authorList>
            <person name="Shin S.Y."/>
            <person name="Kang H."/>
            <person name="Song J."/>
        </authorList>
    </citation>
    <scope>NUCLEOTIDE SEQUENCE</scope>
    <source>
        <strain evidence="3">HNIBRBA4755</strain>
    </source>
</reference>
<dbReference type="SUPFAM" id="SSF47413">
    <property type="entry name" value="lambda repressor-like DNA-binding domains"/>
    <property type="match status" value="1"/>
</dbReference>
<dbReference type="Pfam" id="PF01381">
    <property type="entry name" value="HTH_3"/>
    <property type="match status" value="1"/>
</dbReference>
<dbReference type="AlphaFoldDB" id="A0AB74U3D9"/>
<dbReference type="GO" id="GO:0003677">
    <property type="term" value="F:DNA binding"/>
    <property type="evidence" value="ECO:0007669"/>
    <property type="project" value="InterPro"/>
</dbReference>
<proteinExistence type="predicted"/>
<gene>
    <name evidence="3" type="ORF">ABV408_13650</name>
</gene>
<feature type="domain" description="HTH cro/C1-type" evidence="2">
    <location>
        <begin position="9"/>
        <end position="62"/>
    </location>
</feature>
<evidence type="ECO:0000259" key="2">
    <source>
        <dbReference type="PROSITE" id="PS50943"/>
    </source>
</evidence>
<evidence type="ECO:0000256" key="1">
    <source>
        <dbReference type="SAM" id="MobiDB-lite"/>
    </source>
</evidence>
<evidence type="ECO:0000313" key="3">
    <source>
        <dbReference type="EMBL" id="XCJ78474.1"/>
    </source>
</evidence>
<dbReference type="Gene3D" id="1.10.260.40">
    <property type="entry name" value="lambda repressor-like DNA-binding domains"/>
    <property type="match status" value="1"/>
</dbReference>
<accession>A0AB74U3D9</accession>
<dbReference type="InterPro" id="IPR010982">
    <property type="entry name" value="Lambda_DNA-bd_dom_sf"/>
</dbReference>
<dbReference type="PROSITE" id="PS50943">
    <property type="entry name" value="HTH_CROC1"/>
    <property type="match status" value="1"/>
</dbReference>
<feature type="region of interest" description="Disordered" evidence="1">
    <location>
        <begin position="74"/>
        <end position="97"/>
    </location>
</feature>
<sequence>MSTDIGEKIRGIREAEGLSRKEFAEAAGINARSLERIENGGSCSKENLLAVLKRFPHYAAWLAGADMSEEIVQTTPELEKTRDRLKPTGTGTESRGE</sequence>
<organism evidence="3">
    <name type="scientific">Salinicola endophyticus</name>
    <dbReference type="NCBI Taxonomy" id="1949083"/>
    <lineage>
        <taxon>Bacteria</taxon>
        <taxon>Pseudomonadati</taxon>
        <taxon>Pseudomonadota</taxon>
        <taxon>Gammaproteobacteria</taxon>
        <taxon>Oceanospirillales</taxon>
        <taxon>Halomonadaceae</taxon>
        <taxon>Salinicola</taxon>
    </lineage>
</organism>
<name>A0AB74U3D9_9GAMM</name>
<dbReference type="RefSeq" id="WP_353979473.1">
    <property type="nucleotide sequence ID" value="NZ_CP159578.1"/>
</dbReference>
<dbReference type="SMART" id="SM00530">
    <property type="entry name" value="HTH_XRE"/>
    <property type="match status" value="1"/>
</dbReference>
<dbReference type="EMBL" id="CP159578">
    <property type="protein sequence ID" value="XCJ78474.1"/>
    <property type="molecule type" value="Genomic_DNA"/>
</dbReference>
<feature type="compositionally biased region" description="Basic and acidic residues" evidence="1">
    <location>
        <begin position="77"/>
        <end position="86"/>
    </location>
</feature>